<organism evidence="1 2">
    <name type="scientific">Chaetomium tenue</name>
    <dbReference type="NCBI Taxonomy" id="1854479"/>
    <lineage>
        <taxon>Eukaryota</taxon>
        <taxon>Fungi</taxon>
        <taxon>Dikarya</taxon>
        <taxon>Ascomycota</taxon>
        <taxon>Pezizomycotina</taxon>
        <taxon>Sordariomycetes</taxon>
        <taxon>Sordariomycetidae</taxon>
        <taxon>Sordariales</taxon>
        <taxon>Chaetomiaceae</taxon>
        <taxon>Chaetomium</taxon>
    </lineage>
</organism>
<protein>
    <submittedName>
        <fullName evidence="1">Ankyrin repeat-containing domain protein</fullName>
    </submittedName>
</protein>
<dbReference type="Proteomes" id="UP000724584">
    <property type="component" value="Unassembled WGS sequence"/>
</dbReference>
<proteinExistence type="predicted"/>
<name>A0ACB7PJS0_9PEZI</name>
<sequence>MATVVQGCAPQCDKTICCCHVASLSSGDSIPASVNVGQPYNPNILLVNPTVSSAFIRTMTSHNALDSPDSYGVAWIAALPIERAAAKAMLDEEHAPPTGFVRHQTDANVYTWGRVGEHNIVIASLAAGVYGTTSAATTASSLLASLPSIRVGLLVGIGGGIARPDEDYDIRLGDVVVSQPDGTTGGVCQYDLIKAKSGDRRERKGFLRPPPTVLLNALASIQADHESMYSKVPNFLQQMLKKNPKMNRRSKQSPGYIHQGTDNDRLFQSSCDHVPGPDCRGCDTAGEVERDARDTTDPEIHYGTIASGNSLVKDAATRDRIVADIGEDCICFEMEAAGLMNHFPCLVIRGICDYADSHKNDRWQRYASATAAAYTKELLAYVPVQEVQETKRAGDVLNQKLDSVQQTTDSIQADLRTEKIERWLRPSDPSTNANHARELRHEGTGAWLLENPVFQEWHSGSRRYLWLHGLAGCGKTVLSATVLDHLAKGNDRRILSFFFDFSDTAKQTVGAMLRSLAFQLYRDKASSAGVLDASFQAHQDGRDQLATKTLSDVLFKMLAVQKKVSIILDALDESTTRADLLLWIKDVVSRPELDHVQLICTGRPEAKFLHDIPSLIGEGNCLELNRQAVNADIRSYVAAQLSQRREFRDKPLSQDLLELIQSKVGDGAGGMFRWAFCQLDSLARCRHEAAIEEALASLPRTLEDTYRRMIECIPTELKNDAMRLLQFLVHSTRPLKLAEAKEVIATQIENEPRGFDVKRRLFCDTDVLDYCPSLVTVVQGTDKELHLAHFSVKEYLLGEDQFNITTASIPIARTCLSYLTDINGSHKEIKQGFPMARFAAEVWTDYAGLAQASEDILRAMVRFLEEEVTFQRWARLYQADRAWDHDPGPPRGPRLYYACFAGLVTAAQILISKGADVNAQGGFYGNALQAASSRGDQEIVKLLLDKGADVNAQGGRYGNALQAASLRGHQEIVKLLLDKGADVNAQGGGYGNALQAASSEGHQEIAKLLLDKGADVNAQGGGEYGNALQAASSEGDQEIVKLLLDKGADVNAQGGGEYGNALQAASSRGHQEIAKLLLDKGADVNAQGGRYGNALQAASSEGHQEIVKLLLDKGADVNAQGGRYGNALQAASLRGHQEIVKLLLDKGADVNAQGGEYGNALQAASSRGDQEIVKLLLDKGADVNAQGGRYGNALQAASLRGHQEIVKLLLDKGADVNAQGGEYGNALQAASSRGDQEIVKLLLDKGADVNAQGGRYGNALQAASLRGHQEIVKLLLDKGADVNAQGGGYGNALQAASSEGHQEIAKLLLDKGADVNAQGGGEYGNALQAASLRGDQEIVKLLLDKGADVNAQGGRYGNALQAASSRGHQEIVKLLLDKGADVNAQGGRYGNALQAASLKGHQEIVKLFEKRGGMTSSLKRSSSRIPGNLKKKLRPMVPEPVDQMANRE</sequence>
<reference evidence="1 2" key="1">
    <citation type="journal article" date="2021" name="Nat. Commun.">
        <title>Genetic determinants of endophytism in the Arabidopsis root mycobiome.</title>
        <authorList>
            <person name="Mesny F."/>
            <person name="Miyauchi S."/>
            <person name="Thiergart T."/>
            <person name="Pickel B."/>
            <person name="Atanasova L."/>
            <person name="Karlsson M."/>
            <person name="Huettel B."/>
            <person name="Barry K.W."/>
            <person name="Haridas S."/>
            <person name="Chen C."/>
            <person name="Bauer D."/>
            <person name="Andreopoulos W."/>
            <person name="Pangilinan J."/>
            <person name="LaButti K."/>
            <person name="Riley R."/>
            <person name="Lipzen A."/>
            <person name="Clum A."/>
            <person name="Drula E."/>
            <person name="Henrissat B."/>
            <person name="Kohler A."/>
            <person name="Grigoriev I.V."/>
            <person name="Martin F.M."/>
            <person name="Hacquard S."/>
        </authorList>
    </citation>
    <scope>NUCLEOTIDE SEQUENCE [LARGE SCALE GENOMIC DNA]</scope>
    <source>
        <strain evidence="1 2">MPI-SDFR-AT-0079</strain>
    </source>
</reference>
<gene>
    <name evidence="1" type="ORF">F5144DRAFT_90468</name>
</gene>
<keyword evidence="2" id="KW-1185">Reference proteome</keyword>
<dbReference type="EMBL" id="JAGIZQ010000002">
    <property type="protein sequence ID" value="KAH6640314.1"/>
    <property type="molecule type" value="Genomic_DNA"/>
</dbReference>
<evidence type="ECO:0000313" key="2">
    <source>
        <dbReference type="Proteomes" id="UP000724584"/>
    </source>
</evidence>
<accession>A0ACB7PJS0</accession>
<evidence type="ECO:0000313" key="1">
    <source>
        <dbReference type="EMBL" id="KAH6640314.1"/>
    </source>
</evidence>
<comment type="caution">
    <text evidence="1">The sequence shown here is derived from an EMBL/GenBank/DDBJ whole genome shotgun (WGS) entry which is preliminary data.</text>
</comment>